<dbReference type="InterPro" id="IPR029062">
    <property type="entry name" value="Class_I_gatase-like"/>
</dbReference>
<dbReference type="SUPFAM" id="SSF52317">
    <property type="entry name" value="Class I glutamine amidotransferase-like"/>
    <property type="match status" value="1"/>
</dbReference>
<dbReference type="GO" id="GO:0005737">
    <property type="term" value="C:cytoplasm"/>
    <property type="evidence" value="ECO:0007669"/>
    <property type="project" value="TreeGrafter"/>
</dbReference>
<name>A0A7W5Z5L5_9HYPH</name>
<keyword evidence="1" id="KW-0346">Stress response</keyword>
<keyword evidence="6" id="KW-1185">Reference proteome</keyword>
<keyword evidence="5" id="KW-0645">Protease</keyword>
<dbReference type="PANTHER" id="PTHR48094">
    <property type="entry name" value="PROTEIN/NUCLEIC ACID DEGLYCASE DJ-1-RELATED"/>
    <property type="match status" value="1"/>
</dbReference>
<dbReference type="Pfam" id="PF01965">
    <property type="entry name" value="DJ-1_PfpI"/>
    <property type="match status" value="1"/>
</dbReference>
<evidence type="ECO:0000259" key="4">
    <source>
        <dbReference type="Pfam" id="PF01965"/>
    </source>
</evidence>
<evidence type="ECO:0000313" key="6">
    <source>
        <dbReference type="Proteomes" id="UP000537592"/>
    </source>
</evidence>
<gene>
    <name evidence="5" type="ORF">FHS81_002014</name>
</gene>
<protein>
    <submittedName>
        <fullName evidence="5">Putative intracellular protease/amidase</fullName>
    </submittedName>
</protein>
<comment type="caution">
    <text evidence="5">The sequence shown here is derived from an EMBL/GenBank/DDBJ whole genome shotgun (WGS) entry which is preliminary data.</text>
</comment>
<dbReference type="GO" id="GO:0019243">
    <property type="term" value="P:methylglyoxal catabolic process to D-lactate via S-lactoyl-glutathione"/>
    <property type="evidence" value="ECO:0007669"/>
    <property type="project" value="TreeGrafter"/>
</dbReference>
<dbReference type="PANTHER" id="PTHR48094:SF11">
    <property type="entry name" value="GLUTATHIONE-INDEPENDENT GLYOXALASE HSP31-RELATED"/>
    <property type="match status" value="1"/>
</dbReference>
<dbReference type="GO" id="GO:0008233">
    <property type="term" value="F:peptidase activity"/>
    <property type="evidence" value="ECO:0007669"/>
    <property type="project" value="UniProtKB-KW"/>
</dbReference>
<evidence type="ECO:0000256" key="2">
    <source>
        <dbReference type="ARBA" id="ARBA00023239"/>
    </source>
</evidence>
<dbReference type="CDD" id="cd03141">
    <property type="entry name" value="GATase1_Hsp31_like"/>
    <property type="match status" value="1"/>
</dbReference>
<dbReference type="EMBL" id="JACICC010000004">
    <property type="protein sequence ID" value="MBB3809926.1"/>
    <property type="molecule type" value="Genomic_DNA"/>
</dbReference>
<evidence type="ECO:0000313" key="5">
    <source>
        <dbReference type="EMBL" id="MBB3809926.1"/>
    </source>
</evidence>
<reference evidence="5 6" key="1">
    <citation type="submission" date="2020-08" db="EMBL/GenBank/DDBJ databases">
        <title>Genomic Encyclopedia of Type Strains, Phase IV (KMG-IV): sequencing the most valuable type-strain genomes for metagenomic binning, comparative biology and taxonomic classification.</title>
        <authorList>
            <person name="Goeker M."/>
        </authorList>
    </citation>
    <scope>NUCLEOTIDE SEQUENCE [LARGE SCALE GENOMIC DNA]</scope>
    <source>
        <strain evidence="5 6">DSM 28760</strain>
    </source>
</reference>
<dbReference type="InterPro" id="IPR002818">
    <property type="entry name" value="DJ-1/PfpI"/>
</dbReference>
<sequence length="225" mass="23284">MNILIVLTSHDKFGDTGKPTGFWFEELAAPYYTFLDAGAKVTLASPAGGAAPLDPASNEPAFQTDFTRRFEADADATKAVANTRKLSDVDVADYDAVFYPGGYGPLWDLVSDAASLALIEAAARAGKPIGAVCHASAVLRDAKTPDGKPLIQGRKVAGFTNAEEEALGLTAVVPFSVEDALKQKGGDYSSAGNFEAHVVTDGLLVTGQNPASAAPAAKALLALIN</sequence>
<dbReference type="GO" id="GO:0006508">
    <property type="term" value="P:proteolysis"/>
    <property type="evidence" value="ECO:0007669"/>
    <property type="project" value="UniProtKB-KW"/>
</dbReference>
<evidence type="ECO:0000256" key="3">
    <source>
        <dbReference type="ARBA" id="ARBA00038493"/>
    </source>
</evidence>
<keyword evidence="5" id="KW-0378">Hydrolase</keyword>
<dbReference type="RefSeq" id="WP_183752490.1">
    <property type="nucleotide sequence ID" value="NZ_JACICC010000004.1"/>
</dbReference>
<keyword evidence="2" id="KW-0456">Lyase</keyword>
<feature type="domain" description="DJ-1/PfpI" evidence="4">
    <location>
        <begin position="26"/>
        <end position="221"/>
    </location>
</feature>
<dbReference type="Gene3D" id="3.40.50.880">
    <property type="match status" value="1"/>
</dbReference>
<comment type="similarity">
    <text evidence="3">Belongs to the peptidase C56 family. HSP31-like subfamily.</text>
</comment>
<dbReference type="Proteomes" id="UP000537592">
    <property type="component" value="Unassembled WGS sequence"/>
</dbReference>
<proteinExistence type="inferred from homology"/>
<dbReference type="GO" id="GO:0019172">
    <property type="term" value="F:glyoxalase III activity"/>
    <property type="evidence" value="ECO:0007669"/>
    <property type="project" value="TreeGrafter"/>
</dbReference>
<evidence type="ECO:0000256" key="1">
    <source>
        <dbReference type="ARBA" id="ARBA00023016"/>
    </source>
</evidence>
<dbReference type="AlphaFoldDB" id="A0A7W5Z5L5"/>
<accession>A0A7W5Z5L5</accession>
<organism evidence="5 6">
    <name type="scientific">Pseudochelatococcus contaminans</name>
    <dbReference type="NCBI Taxonomy" id="1538103"/>
    <lineage>
        <taxon>Bacteria</taxon>
        <taxon>Pseudomonadati</taxon>
        <taxon>Pseudomonadota</taxon>
        <taxon>Alphaproteobacteria</taxon>
        <taxon>Hyphomicrobiales</taxon>
        <taxon>Chelatococcaceae</taxon>
        <taxon>Pseudochelatococcus</taxon>
    </lineage>
</organism>
<dbReference type="InterPro" id="IPR050325">
    <property type="entry name" value="Prot/Nucl_acid_deglycase"/>
</dbReference>